<feature type="signal peptide" evidence="2">
    <location>
        <begin position="1"/>
        <end position="23"/>
    </location>
</feature>
<reference evidence="3 4" key="1">
    <citation type="submission" date="2020-08" db="EMBL/GenBank/DDBJ databases">
        <title>Cohnella phylogeny.</title>
        <authorList>
            <person name="Dunlap C."/>
        </authorList>
    </citation>
    <scope>NUCLEOTIDE SEQUENCE [LARGE SCALE GENOMIC DNA]</scope>
    <source>
        <strain evidence="3 4">DSM 28246</strain>
    </source>
</reference>
<accession>A0A7X0VDM5</accession>
<evidence type="ECO:0000256" key="2">
    <source>
        <dbReference type="SAM" id="SignalP"/>
    </source>
</evidence>
<dbReference type="AlphaFoldDB" id="A0A7X0VDM5"/>
<protein>
    <recommendedName>
        <fullName evidence="5">Integral membrane protein</fullName>
    </recommendedName>
</protein>
<feature type="chain" id="PRO_5031077696" description="Integral membrane protein" evidence="2">
    <location>
        <begin position="24"/>
        <end position="132"/>
    </location>
</feature>
<evidence type="ECO:0000256" key="1">
    <source>
        <dbReference type="SAM" id="Phobius"/>
    </source>
</evidence>
<keyword evidence="4" id="KW-1185">Reference proteome</keyword>
<dbReference type="InterPro" id="IPR045770">
    <property type="entry name" value="DUF6223"/>
</dbReference>
<keyword evidence="1" id="KW-1133">Transmembrane helix</keyword>
<evidence type="ECO:0000313" key="4">
    <source>
        <dbReference type="Proteomes" id="UP000547209"/>
    </source>
</evidence>
<feature type="transmembrane region" description="Helical" evidence="1">
    <location>
        <begin position="105"/>
        <end position="126"/>
    </location>
</feature>
<proteinExistence type="predicted"/>
<feature type="transmembrane region" description="Helical" evidence="1">
    <location>
        <begin position="72"/>
        <end position="93"/>
    </location>
</feature>
<keyword evidence="1" id="KW-0472">Membrane</keyword>
<dbReference type="RefSeq" id="WP_185141531.1">
    <property type="nucleotide sequence ID" value="NZ_JACJVP010000006.1"/>
</dbReference>
<keyword evidence="2" id="KW-0732">Signal</keyword>
<feature type="transmembrane region" description="Helical" evidence="1">
    <location>
        <begin position="39"/>
        <end position="60"/>
    </location>
</feature>
<dbReference type="EMBL" id="JACJVP010000006">
    <property type="protein sequence ID" value="MBB6670102.1"/>
    <property type="molecule type" value="Genomic_DNA"/>
</dbReference>
<evidence type="ECO:0008006" key="5">
    <source>
        <dbReference type="Google" id="ProtNLM"/>
    </source>
</evidence>
<evidence type="ECO:0000313" key="3">
    <source>
        <dbReference type="EMBL" id="MBB6670102.1"/>
    </source>
</evidence>
<keyword evidence="1" id="KW-0812">Transmembrane</keyword>
<dbReference type="Proteomes" id="UP000547209">
    <property type="component" value="Unassembled WGS sequence"/>
</dbReference>
<organism evidence="3 4">
    <name type="scientific">Cohnella nanjingensis</name>
    <dbReference type="NCBI Taxonomy" id="1387779"/>
    <lineage>
        <taxon>Bacteria</taxon>
        <taxon>Bacillati</taxon>
        <taxon>Bacillota</taxon>
        <taxon>Bacilli</taxon>
        <taxon>Bacillales</taxon>
        <taxon>Paenibacillaceae</taxon>
        <taxon>Cohnella</taxon>
    </lineage>
</organism>
<comment type="caution">
    <text evidence="3">The sequence shown here is derived from an EMBL/GenBank/DDBJ whole genome shotgun (WGS) entry which is preliminary data.</text>
</comment>
<sequence length="132" mass="13278">MKMMLVSFVILCTLLLVPAIASAEVTNGNIEYGYITPMRLRAIVAAVVGLISVVIGGLSLTRSRRTGNGRAGAIVAAVVGLIGIILAVLHLANSTGGFGTGNGRAGAIVAAVIGLIGIILAGLTLARSRRAS</sequence>
<gene>
    <name evidence="3" type="ORF">H7C19_05320</name>
</gene>
<dbReference type="Pfam" id="PF19733">
    <property type="entry name" value="DUF6223"/>
    <property type="match status" value="1"/>
</dbReference>
<name>A0A7X0VDM5_9BACL</name>